<feature type="transmembrane region" description="Helical" evidence="1">
    <location>
        <begin position="89"/>
        <end position="106"/>
    </location>
</feature>
<evidence type="ECO:0000313" key="3">
    <source>
        <dbReference type="Proteomes" id="UP000663802"/>
    </source>
</evidence>
<keyword evidence="1" id="KW-0472">Membrane</keyword>
<accession>A0ABQ1E564</accession>
<reference evidence="2 3" key="1">
    <citation type="journal article" date="2021" name="Int. J. Syst. Evol. Microbiol.">
        <title>Clostridium zeae sp. nov., isolated from corn silage.</title>
        <authorList>
            <person name="Kobayashi H."/>
            <person name="Tanizawa Y."/>
            <person name="Yagura M."/>
            <person name="Sakamoto M."/>
            <person name="Ohkuma M."/>
            <person name="Tohno M."/>
        </authorList>
    </citation>
    <scope>NUCLEOTIDE SEQUENCE [LARGE SCALE GENOMIC DNA]</scope>
    <source>
        <strain evidence="2 3">CSC2</strain>
    </source>
</reference>
<sequence length="113" mass="13763">MLLENDYYRDMQSLHVECKKYMYYHTVLTMRDGSVLDGIIENVDMDEVTVLVGEDVMEQENDNLYDQQRQYYGYGHPRRRFRRFRRRKFPINTLVGLALLNYPYIAPPYPYNY</sequence>
<dbReference type="Proteomes" id="UP000663802">
    <property type="component" value="Unassembled WGS sequence"/>
</dbReference>
<evidence type="ECO:0000313" key="2">
    <source>
        <dbReference type="EMBL" id="GFZ29881.1"/>
    </source>
</evidence>
<dbReference type="EMBL" id="BMBA01000001">
    <property type="protein sequence ID" value="GFZ29881.1"/>
    <property type="molecule type" value="Genomic_DNA"/>
</dbReference>
<gene>
    <name evidence="2" type="ORF">CSC2_04070</name>
</gene>
<evidence type="ECO:0000256" key="1">
    <source>
        <dbReference type="SAM" id="Phobius"/>
    </source>
</evidence>
<keyword evidence="1" id="KW-1133">Transmembrane helix</keyword>
<name>A0ABQ1E564_9CLOT</name>
<keyword evidence="3" id="KW-1185">Reference proteome</keyword>
<proteinExistence type="predicted"/>
<organism evidence="2 3">
    <name type="scientific">Clostridium zeae</name>
    <dbReference type="NCBI Taxonomy" id="2759022"/>
    <lineage>
        <taxon>Bacteria</taxon>
        <taxon>Bacillati</taxon>
        <taxon>Bacillota</taxon>
        <taxon>Clostridia</taxon>
        <taxon>Eubacteriales</taxon>
        <taxon>Clostridiaceae</taxon>
        <taxon>Clostridium</taxon>
    </lineage>
</organism>
<comment type="caution">
    <text evidence="2">The sequence shown here is derived from an EMBL/GenBank/DDBJ whole genome shotgun (WGS) entry which is preliminary data.</text>
</comment>
<protein>
    <submittedName>
        <fullName evidence="2">Uncharacterized protein</fullName>
    </submittedName>
</protein>
<dbReference type="RefSeq" id="WP_206867887.1">
    <property type="nucleotide sequence ID" value="NZ_BMBA01000001.1"/>
</dbReference>
<keyword evidence="1" id="KW-0812">Transmembrane</keyword>